<dbReference type="HOGENOM" id="CLU_3043934_0_0_0"/>
<dbReference type="AlphaFoldDB" id="E8X0E2"/>
<sequence length="54" mass="5897">MESHLGIIEVDYENDQSLLINFSDGTFASFSVLDLAAMQPNRILADGDHAETGQ</sequence>
<dbReference type="EMBL" id="CP002480">
    <property type="protein sequence ID" value="ADW67806.1"/>
    <property type="molecule type" value="Genomic_DNA"/>
</dbReference>
<evidence type="ECO:0008006" key="3">
    <source>
        <dbReference type="Google" id="ProtNLM"/>
    </source>
</evidence>
<organism evidence="2">
    <name type="scientific">Granulicella tundricola (strain ATCC BAA-1859 / DSM 23138 / MP5ACTX9)</name>
    <dbReference type="NCBI Taxonomy" id="1198114"/>
    <lineage>
        <taxon>Bacteria</taxon>
        <taxon>Pseudomonadati</taxon>
        <taxon>Acidobacteriota</taxon>
        <taxon>Terriglobia</taxon>
        <taxon>Terriglobales</taxon>
        <taxon>Acidobacteriaceae</taxon>
        <taxon>Granulicella</taxon>
    </lineage>
</organism>
<keyword evidence="2" id="KW-1185">Reference proteome</keyword>
<name>E8X0E2_GRATM</name>
<evidence type="ECO:0000313" key="2">
    <source>
        <dbReference type="Proteomes" id="UP000000343"/>
    </source>
</evidence>
<evidence type="ECO:0000313" key="1">
    <source>
        <dbReference type="EMBL" id="ADW67806.1"/>
    </source>
</evidence>
<dbReference type="PaxDb" id="1198114-AciX9_0736"/>
<reference evidence="2" key="1">
    <citation type="submission" date="2011-01" db="EMBL/GenBank/DDBJ databases">
        <title>Complete sequence of chromosome of Acidobacterium sp. MP5ACTX9.</title>
        <authorList>
            <consortium name="US DOE Joint Genome Institute"/>
            <person name="Lucas S."/>
            <person name="Copeland A."/>
            <person name="Lapidus A."/>
            <person name="Cheng J.-F."/>
            <person name="Goodwin L."/>
            <person name="Pitluck S."/>
            <person name="Teshima H."/>
            <person name="Detter J.C."/>
            <person name="Han C."/>
            <person name="Tapia R."/>
            <person name="Land M."/>
            <person name="Hauser L."/>
            <person name="Kyrpides N."/>
            <person name="Ivanova N."/>
            <person name="Ovchinnikova G."/>
            <person name="Pagani I."/>
            <person name="Rawat S.R."/>
            <person name="Mannisto M."/>
            <person name="Haggblom M.M."/>
            <person name="Woyke T."/>
        </authorList>
    </citation>
    <scope>NUCLEOTIDE SEQUENCE [LARGE SCALE GENOMIC DNA]</scope>
    <source>
        <strain evidence="2">MP5ACTX9</strain>
    </source>
</reference>
<dbReference type="Proteomes" id="UP000000343">
    <property type="component" value="Chromosome"/>
</dbReference>
<gene>
    <name evidence="1" type="ordered locus">AciX9_0736</name>
</gene>
<protein>
    <recommendedName>
        <fullName evidence="3">DUF2442 domain-containing protein</fullName>
    </recommendedName>
</protein>
<dbReference type="KEGG" id="acm:AciX9_0736"/>
<accession>E8X0E2</accession>
<dbReference type="RefSeq" id="WP_013579132.1">
    <property type="nucleotide sequence ID" value="NC_015064.1"/>
</dbReference>
<proteinExistence type="predicted"/>